<evidence type="ECO:0000256" key="1">
    <source>
        <dbReference type="SAM" id="Phobius"/>
    </source>
</evidence>
<dbReference type="EMBL" id="UINC01001842">
    <property type="protein sequence ID" value="SUZ89800.1"/>
    <property type="molecule type" value="Genomic_DNA"/>
</dbReference>
<protein>
    <recommendedName>
        <fullName evidence="3">Cytochrome oxidase subunit I profile domain-containing protein</fullName>
    </recommendedName>
</protein>
<feature type="transmembrane region" description="Helical" evidence="1">
    <location>
        <begin position="113"/>
        <end position="132"/>
    </location>
</feature>
<name>A0A381RDQ2_9ZZZZ</name>
<feature type="transmembrane region" description="Helical" evidence="1">
    <location>
        <begin position="82"/>
        <end position="101"/>
    </location>
</feature>
<dbReference type="Gene3D" id="1.20.210.10">
    <property type="entry name" value="Cytochrome c oxidase-like, subunit I domain"/>
    <property type="match status" value="1"/>
</dbReference>
<proteinExistence type="predicted"/>
<accession>A0A381RDQ2</accession>
<gene>
    <name evidence="2" type="ORF">METZ01_LOCUS42654</name>
</gene>
<keyword evidence="1" id="KW-1133">Transmembrane helix</keyword>
<reference evidence="2" key="1">
    <citation type="submission" date="2018-05" db="EMBL/GenBank/DDBJ databases">
        <authorList>
            <person name="Lanie J.A."/>
            <person name="Ng W.-L."/>
            <person name="Kazmierczak K.M."/>
            <person name="Andrzejewski T.M."/>
            <person name="Davidsen T.M."/>
            <person name="Wayne K.J."/>
            <person name="Tettelin H."/>
            <person name="Glass J.I."/>
            <person name="Rusch D."/>
            <person name="Podicherti R."/>
            <person name="Tsui H.-C.T."/>
            <person name="Winkler M.E."/>
        </authorList>
    </citation>
    <scope>NUCLEOTIDE SEQUENCE</scope>
</reference>
<dbReference type="SUPFAM" id="SSF81442">
    <property type="entry name" value="Cytochrome c oxidase subunit I-like"/>
    <property type="match status" value="1"/>
</dbReference>
<dbReference type="InterPro" id="IPR036927">
    <property type="entry name" value="Cyt_c_oxase-like_su1_sf"/>
</dbReference>
<evidence type="ECO:0000313" key="2">
    <source>
        <dbReference type="EMBL" id="SUZ89800.1"/>
    </source>
</evidence>
<keyword evidence="1" id="KW-0812">Transmembrane</keyword>
<feature type="transmembrane region" description="Helical" evidence="1">
    <location>
        <begin position="7"/>
        <end position="27"/>
    </location>
</feature>
<sequence length="150" mass="17311">MTKTSRYFIKTSFLCFGLGMMSGVWQYGHYVYDWVAPETLTMAHTHIILIGGVMNMIIGVASWFFPRSKKGYRFYNPQFMRLLYWILTVATLSRFGAEIAAGYKTYQAFLKTGFWASILQVSVLAIIFFQLWDRVKSRGSHVREAAGQTF</sequence>
<evidence type="ECO:0008006" key="3">
    <source>
        <dbReference type="Google" id="ProtNLM"/>
    </source>
</evidence>
<dbReference type="AlphaFoldDB" id="A0A381RDQ2"/>
<feature type="transmembrane region" description="Helical" evidence="1">
    <location>
        <begin position="47"/>
        <end position="66"/>
    </location>
</feature>
<organism evidence="2">
    <name type="scientific">marine metagenome</name>
    <dbReference type="NCBI Taxonomy" id="408172"/>
    <lineage>
        <taxon>unclassified sequences</taxon>
        <taxon>metagenomes</taxon>
        <taxon>ecological metagenomes</taxon>
    </lineage>
</organism>
<keyword evidence="1" id="KW-0472">Membrane</keyword>